<dbReference type="PANTHER" id="PTHR15239:SF6">
    <property type="entry name" value="RIBOSOME QUALITY CONTROL COMPLEX SUBUNIT NEMF"/>
    <property type="match status" value="1"/>
</dbReference>
<sequence>MAFDGVVIANIVYDMNRLLTGGRIYKIYQPEADELLLVVKNNKETYRLLISAGASLPLIYFTTKTKANPMTAPNFCMLLRKYISNGRIIEITQPGMERIVEITIEHLNELGDTCRKKMVIEIMGKHSNIIFIDEKNMIIDSIKHISNQVSSVREVLPGRTYIAPPGKGKISLNDLSVEWMENTLLVKPVSVQKAVYGSISGISPVLANEICYRADIDGDSAVASLTPVQQSSLYGELVRLKNQIETHAFSPNIIYEGKAPKEFGAFTFSMFSDLTTEEYPSISEVLETFYAQKEVVTRIRQKSVDLRHIVQNALERTAKKYDLQLKQLKDTDKKEKYKIYGELLHTYGYEAAPHQKELKCINYYDGKEITIPLDPDLNAMENAKKYFDRYGKLKRTYEALSVLTKETFAELSHLESVSNALEIARDENDLAMIKEELIECGYMKRHGRNQKKRQGKSKPLHYISSDGFHMYVGKNNFQNDELSFKFANGKDMWFHAKKMAGSHVIVKLGTANELPDRTYEEAARLAAHYSKGKNAPKVEVDYTERRNLKKPPQAKPGYVIYHTNYSMLIDPDISGIKEISDL</sequence>
<dbReference type="InterPro" id="IPR010979">
    <property type="entry name" value="Ribosomal_uS13-like_H2TH"/>
</dbReference>
<keyword evidence="2 5" id="KW-0699">rRNA-binding</keyword>
<evidence type="ECO:0000256" key="1">
    <source>
        <dbReference type="ARBA" id="ARBA00022555"/>
    </source>
</evidence>
<evidence type="ECO:0000259" key="6">
    <source>
        <dbReference type="Pfam" id="PF05670"/>
    </source>
</evidence>
<dbReference type="PANTHER" id="PTHR15239">
    <property type="entry name" value="NUCLEAR EXPORT MEDIATOR FACTOR NEMF"/>
    <property type="match status" value="1"/>
</dbReference>
<dbReference type="Pfam" id="PF05833">
    <property type="entry name" value="NFACT_N"/>
    <property type="match status" value="1"/>
</dbReference>
<accession>A0A173U558</accession>
<keyword evidence="4 5" id="KW-0648">Protein biosynthesis</keyword>
<dbReference type="GO" id="GO:0072344">
    <property type="term" value="P:rescue of stalled ribosome"/>
    <property type="evidence" value="ECO:0007669"/>
    <property type="project" value="UniProtKB-UniRule"/>
</dbReference>
<dbReference type="Gene3D" id="1.10.8.50">
    <property type="match status" value="1"/>
</dbReference>
<evidence type="ECO:0000313" key="8">
    <source>
        <dbReference type="Proteomes" id="UP000095390"/>
    </source>
</evidence>
<dbReference type="Pfam" id="PF05670">
    <property type="entry name" value="NFACT-R_1"/>
    <property type="match status" value="1"/>
</dbReference>
<dbReference type="GO" id="GO:0043023">
    <property type="term" value="F:ribosomal large subunit binding"/>
    <property type="evidence" value="ECO:0007669"/>
    <property type="project" value="UniProtKB-UniRule"/>
</dbReference>
<evidence type="ECO:0000256" key="5">
    <source>
        <dbReference type="HAMAP-Rule" id="MF_00844"/>
    </source>
</evidence>
<keyword evidence="3 5" id="KW-0694">RNA-binding</keyword>
<dbReference type="GO" id="GO:0019843">
    <property type="term" value="F:rRNA binding"/>
    <property type="evidence" value="ECO:0007669"/>
    <property type="project" value="UniProtKB-UniRule"/>
</dbReference>
<comment type="function">
    <text evidence="5">Key component of the ribosome quality control system (RQC), a ribosome-associated complex that mediates the extraction of incompletely synthesized nascent chains from stalled ribosomes and their subsequent degradation. RqcH recruits Ala-charged tRNA, and with RqcP directs the elongation of stalled nascent chains on 50S ribosomal subunits, leading to non-templated C-terminal alanine extensions (Ala tail). The Ala tail promotes nascent chain degradation. May add between 1 and at least 8 Ala residues. Binds to stalled 50S ribosomal subunits.</text>
</comment>
<feature type="domain" description="NFACT RNA-binding" evidence="6">
    <location>
        <begin position="459"/>
        <end position="558"/>
    </location>
</feature>
<proteinExistence type="inferred from homology"/>
<dbReference type="Gene3D" id="2.30.310.10">
    <property type="entry name" value="ibrinogen binding protein from staphylococcus aureus domain"/>
    <property type="match status" value="1"/>
</dbReference>
<dbReference type="FunFam" id="2.30.310.10:FF:000004">
    <property type="entry name" value="Fibronectin-binding protein A"/>
    <property type="match status" value="1"/>
</dbReference>
<evidence type="ECO:0000256" key="2">
    <source>
        <dbReference type="ARBA" id="ARBA00022730"/>
    </source>
</evidence>
<reference evidence="7 8" key="1">
    <citation type="submission" date="2015-09" db="EMBL/GenBank/DDBJ databases">
        <authorList>
            <consortium name="Pathogen Informatics"/>
        </authorList>
    </citation>
    <scope>NUCLEOTIDE SEQUENCE [LARGE SCALE GENOMIC DNA]</scope>
    <source>
        <strain evidence="7 8">2789STDY5834966</strain>
    </source>
</reference>
<evidence type="ECO:0000313" key="7">
    <source>
        <dbReference type="EMBL" id="CUN09466.1"/>
    </source>
</evidence>
<dbReference type="GO" id="GO:1990112">
    <property type="term" value="C:RQC complex"/>
    <property type="evidence" value="ECO:0007669"/>
    <property type="project" value="TreeGrafter"/>
</dbReference>
<dbReference type="InterPro" id="IPR051608">
    <property type="entry name" value="RQC_Subunit_NEMF"/>
</dbReference>
<evidence type="ECO:0000256" key="4">
    <source>
        <dbReference type="ARBA" id="ARBA00022917"/>
    </source>
</evidence>
<dbReference type="SUPFAM" id="SSF46946">
    <property type="entry name" value="S13-like H2TH domain"/>
    <property type="match status" value="1"/>
</dbReference>
<dbReference type="OrthoDB" id="9766163at2"/>
<evidence type="ECO:0000256" key="3">
    <source>
        <dbReference type="ARBA" id="ARBA00022884"/>
    </source>
</evidence>
<keyword evidence="1 5" id="KW-0820">tRNA-binding</keyword>
<dbReference type="HAMAP" id="MF_00844_B">
    <property type="entry name" value="RqcH_B"/>
    <property type="match status" value="1"/>
</dbReference>
<dbReference type="RefSeq" id="WP_055183079.1">
    <property type="nucleotide sequence ID" value="NZ_CAUDVV010000075.1"/>
</dbReference>
<dbReference type="GO" id="GO:0000049">
    <property type="term" value="F:tRNA binding"/>
    <property type="evidence" value="ECO:0007669"/>
    <property type="project" value="UniProtKB-UniRule"/>
</dbReference>
<dbReference type="Proteomes" id="UP000095390">
    <property type="component" value="Unassembled WGS sequence"/>
</dbReference>
<comment type="subunit">
    <text evidence="5">Associates with stalled 50S ribosomal subunits. Binds to RqcP.</text>
</comment>
<dbReference type="InterPro" id="IPR043682">
    <property type="entry name" value="RqcH_bacterial"/>
</dbReference>
<protein>
    <recommendedName>
        <fullName evidence="5">Rqc2 homolog RqcH</fullName>
        <shortName evidence="5">RqcH</shortName>
    </recommendedName>
</protein>
<comment type="similarity">
    <text evidence="5">Belongs to the NEMF family.</text>
</comment>
<gene>
    <name evidence="5" type="primary">rqcH</name>
    <name evidence="7" type="ORF">ERS852578_02143</name>
</gene>
<dbReference type="InterPro" id="IPR008532">
    <property type="entry name" value="NFACT_RNA-bd"/>
</dbReference>
<organism evidence="7 8">
    <name type="scientific">Anaerobutyricum hallii</name>
    <dbReference type="NCBI Taxonomy" id="39488"/>
    <lineage>
        <taxon>Bacteria</taxon>
        <taxon>Bacillati</taxon>
        <taxon>Bacillota</taxon>
        <taxon>Clostridia</taxon>
        <taxon>Lachnospirales</taxon>
        <taxon>Lachnospiraceae</taxon>
        <taxon>Anaerobutyricum</taxon>
    </lineage>
</organism>
<dbReference type="EMBL" id="CYYC01000028">
    <property type="protein sequence ID" value="CUN09466.1"/>
    <property type="molecule type" value="Genomic_DNA"/>
</dbReference>
<dbReference type="AlphaFoldDB" id="A0A173U558"/>
<name>A0A173U558_9FIRM</name>